<name>A0A0F9PCE0_9ZZZZ</name>
<reference evidence="1" key="1">
    <citation type="journal article" date="2015" name="Nature">
        <title>Complex archaea that bridge the gap between prokaryotes and eukaryotes.</title>
        <authorList>
            <person name="Spang A."/>
            <person name="Saw J.H."/>
            <person name="Jorgensen S.L."/>
            <person name="Zaremba-Niedzwiedzka K."/>
            <person name="Martijn J."/>
            <person name="Lind A.E."/>
            <person name="van Eijk R."/>
            <person name="Schleper C."/>
            <person name="Guy L."/>
            <person name="Ettema T.J."/>
        </authorList>
    </citation>
    <scope>NUCLEOTIDE SEQUENCE</scope>
</reference>
<accession>A0A0F9PCE0</accession>
<evidence type="ECO:0000313" key="1">
    <source>
        <dbReference type="EMBL" id="KKM91042.1"/>
    </source>
</evidence>
<comment type="caution">
    <text evidence="1">The sequence shown here is derived from an EMBL/GenBank/DDBJ whole genome shotgun (WGS) entry which is preliminary data.</text>
</comment>
<sequence>MFFPGSPLNYPANSLSSIRRYEAARAPTTFDFKNFNIGDEWLDTSESDPLLRTWFKLVSKENGDAFWCDICSTGAVVDFLVDQGVSPVEPDAAGQITLTGTNGIVTIGSLNTVTFDFTGGFICPGSTVEFQLDCTDECLKFRGIDVGFTGTDWTTCQAGIQTLDAVATAIDTITLSDTTMVTVKATFSGARADHTAALAGDIVYGARRSGGGAVEMSPPVINIMDDGAASVDIDADVSGNDIRLLVTGEAATTWNWVVTYEFQILTTNA</sequence>
<protein>
    <submittedName>
        <fullName evidence="1">Uncharacterized protein</fullName>
    </submittedName>
</protein>
<organism evidence="1">
    <name type="scientific">marine sediment metagenome</name>
    <dbReference type="NCBI Taxonomy" id="412755"/>
    <lineage>
        <taxon>unclassified sequences</taxon>
        <taxon>metagenomes</taxon>
        <taxon>ecological metagenomes</taxon>
    </lineage>
</organism>
<proteinExistence type="predicted"/>
<dbReference type="EMBL" id="LAZR01006589">
    <property type="protein sequence ID" value="KKM91042.1"/>
    <property type="molecule type" value="Genomic_DNA"/>
</dbReference>
<gene>
    <name evidence="1" type="ORF">LCGC14_1232490</name>
</gene>
<dbReference type="AlphaFoldDB" id="A0A0F9PCE0"/>